<organism evidence="2 3">
    <name type="scientific">Candidula unifasciata</name>
    <dbReference type="NCBI Taxonomy" id="100452"/>
    <lineage>
        <taxon>Eukaryota</taxon>
        <taxon>Metazoa</taxon>
        <taxon>Spiralia</taxon>
        <taxon>Lophotrochozoa</taxon>
        <taxon>Mollusca</taxon>
        <taxon>Gastropoda</taxon>
        <taxon>Heterobranchia</taxon>
        <taxon>Euthyneura</taxon>
        <taxon>Panpulmonata</taxon>
        <taxon>Eupulmonata</taxon>
        <taxon>Stylommatophora</taxon>
        <taxon>Helicina</taxon>
        <taxon>Helicoidea</taxon>
        <taxon>Geomitridae</taxon>
        <taxon>Candidula</taxon>
    </lineage>
</organism>
<evidence type="ECO:0000256" key="1">
    <source>
        <dbReference type="SAM" id="MobiDB-lite"/>
    </source>
</evidence>
<dbReference type="EMBL" id="CAJHNH020001052">
    <property type="protein sequence ID" value="CAG5121262.1"/>
    <property type="molecule type" value="Genomic_DNA"/>
</dbReference>
<dbReference type="Proteomes" id="UP000678393">
    <property type="component" value="Unassembled WGS sequence"/>
</dbReference>
<name>A0A8S3Z151_9EUPU</name>
<protein>
    <submittedName>
        <fullName evidence="2">Uncharacterized protein</fullName>
    </submittedName>
</protein>
<sequence>NAVQRLQQKASGSSGGYRSIFQSALKNLEDHVIDVQSCPGNKYQRGNLQRHHRPPSCRPMSGGDLVISVPTRSHPDPRYYPEQLQSSLQVFQIGKGRPTTAGYRSLTPTGARRPASD</sequence>
<feature type="non-terminal residue" evidence="2">
    <location>
        <position position="117"/>
    </location>
</feature>
<reference evidence="2" key="1">
    <citation type="submission" date="2021-04" db="EMBL/GenBank/DDBJ databases">
        <authorList>
            <consortium name="Molecular Ecology Group"/>
        </authorList>
    </citation>
    <scope>NUCLEOTIDE SEQUENCE</scope>
</reference>
<evidence type="ECO:0000313" key="3">
    <source>
        <dbReference type="Proteomes" id="UP000678393"/>
    </source>
</evidence>
<comment type="caution">
    <text evidence="2">The sequence shown here is derived from an EMBL/GenBank/DDBJ whole genome shotgun (WGS) entry which is preliminary data.</text>
</comment>
<evidence type="ECO:0000313" key="2">
    <source>
        <dbReference type="EMBL" id="CAG5121262.1"/>
    </source>
</evidence>
<accession>A0A8S3Z151</accession>
<feature type="non-terminal residue" evidence="2">
    <location>
        <position position="1"/>
    </location>
</feature>
<gene>
    <name evidence="2" type="ORF">CUNI_LOCUS6820</name>
</gene>
<feature type="region of interest" description="Disordered" evidence="1">
    <location>
        <begin position="43"/>
        <end position="79"/>
    </location>
</feature>
<proteinExistence type="predicted"/>
<feature type="region of interest" description="Disordered" evidence="1">
    <location>
        <begin position="96"/>
        <end position="117"/>
    </location>
</feature>
<keyword evidence="3" id="KW-1185">Reference proteome</keyword>
<dbReference type="AlphaFoldDB" id="A0A8S3Z151"/>